<protein>
    <recommendedName>
        <fullName evidence="3">DUF2066 domain-containing protein</fullName>
    </recommendedName>
</protein>
<proteinExistence type="predicted"/>
<name>A0A0G3GA93_9GAMM</name>
<gene>
    <name evidence="1" type="ORF">TVD_10140</name>
</gene>
<dbReference type="PATRIC" id="fig|106634.4.peg.2077"/>
<dbReference type="OrthoDB" id="6195299at2"/>
<dbReference type="EMBL" id="CP011367">
    <property type="protein sequence ID" value="AKJ95696.1"/>
    <property type="molecule type" value="Genomic_DNA"/>
</dbReference>
<keyword evidence="2" id="KW-1185">Reference proteome</keyword>
<dbReference type="Proteomes" id="UP000064201">
    <property type="component" value="Chromosome"/>
</dbReference>
<dbReference type="Pfam" id="PF09839">
    <property type="entry name" value="DUF2066"/>
    <property type="match status" value="1"/>
</dbReference>
<dbReference type="InterPro" id="IPR018642">
    <property type="entry name" value="DUF2066"/>
</dbReference>
<evidence type="ECO:0000313" key="2">
    <source>
        <dbReference type="Proteomes" id="UP000064201"/>
    </source>
</evidence>
<dbReference type="KEGG" id="tvr:TVD_10140"/>
<dbReference type="STRING" id="106634.TVD_10140"/>
<dbReference type="AlphaFoldDB" id="A0A0G3GA93"/>
<reference evidence="1 2" key="1">
    <citation type="submission" date="2015-04" db="EMBL/GenBank/DDBJ databases">
        <title>Complete Sequence for the Genome of the Thioalkalivibrio versutus D301.</title>
        <authorList>
            <person name="Mu T."/>
            <person name="Zhou J."/>
            <person name="Xu X."/>
        </authorList>
    </citation>
    <scope>NUCLEOTIDE SEQUENCE [LARGE SCALE GENOMIC DNA]</scope>
    <source>
        <strain evidence="1 2">D301</strain>
    </source>
</reference>
<accession>A0A0G3GA93</accession>
<dbReference type="RefSeq" id="WP_047251540.1">
    <property type="nucleotide sequence ID" value="NZ_CP011367.1"/>
</dbReference>
<evidence type="ECO:0008006" key="3">
    <source>
        <dbReference type="Google" id="ProtNLM"/>
    </source>
</evidence>
<sequence length="343" mass="36722">MSLHPRTHSRLAILLGLFLLVLGPAAAVDGPVVVTVTAEDESAALEQGLEQALVRLAGLRSEPVLELVEALLDARDDAGWIAALERRQQVEDDSYRLEFDRFRLRTALRDAGVPSVLGERPGLLVWAVHERGGQRDLLGDAVDGPGILSALGDLAAARDMPLLFPLGDLQDRRAAQPSDIVGGVTEPLVEAARRYDADGVVLLHVRETTSGAEARAIAVHDGREYRSAASGENPGSAAHDAVARGLDQVAERLARVAAEPEWLRLGFAGVQGYGAFERLRAELTRLQAVEAARLDSLAGDSVVLQVRTGLEQDDLIDLLRGSGFARAETPEDAAGADAWLDRR</sequence>
<organism evidence="1 2">
    <name type="scientific">Thioalkalivibrio versutus</name>
    <dbReference type="NCBI Taxonomy" id="106634"/>
    <lineage>
        <taxon>Bacteria</taxon>
        <taxon>Pseudomonadati</taxon>
        <taxon>Pseudomonadota</taxon>
        <taxon>Gammaproteobacteria</taxon>
        <taxon>Chromatiales</taxon>
        <taxon>Ectothiorhodospiraceae</taxon>
        <taxon>Thioalkalivibrio</taxon>
    </lineage>
</organism>
<evidence type="ECO:0000313" key="1">
    <source>
        <dbReference type="EMBL" id="AKJ95696.1"/>
    </source>
</evidence>